<evidence type="ECO:0000259" key="1">
    <source>
        <dbReference type="Pfam" id="PF13290"/>
    </source>
</evidence>
<reference evidence="2 3" key="1">
    <citation type="submission" date="2017-06" db="EMBL/GenBank/DDBJ databases">
        <authorList>
            <person name="Kim H.J."/>
            <person name="Triplett B.A."/>
        </authorList>
    </citation>
    <scope>NUCLEOTIDE SEQUENCE [LARGE SCALE GENOMIC DNA]</scope>
    <source>
        <strain evidence="2 3">DSM 18704</strain>
    </source>
</reference>
<proteinExistence type="predicted"/>
<dbReference type="Pfam" id="PF13290">
    <property type="entry name" value="CHB_HEX_C_1"/>
    <property type="match status" value="1"/>
</dbReference>
<keyword evidence="3" id="KW-1185">Reference proteome</keyword>
<dbReference type="SUPFAM" id="SSF51126">
    <property type="entry name" value="Pectin lyase-like"/>
    <property type="match status" value="2"/>
</dbReference>
<dbReference type="InterPro" id="IPR011050">
    <property type="entry name" value="Pectin_lyase_fold/virulence"/>
</dbReference>
<dbReference type="EMBL" id="FZOU01000001">
    <property type="protein sequence ID" value="SNS41724.1"/>
    <property type="molecule type" value="Genomic_DNA"/>
</dbReference>
<dbReference type="RefSeq" id="WP_142988213.1">
    <property type="nucleotide sequence ID" value="NZ_FZOU01000001.1"/>
</dbReference>
<sequence>MKNLNDFRLIKPLVATVLFTALGLFTLSGCGISGSSTSSVVSAPTPGPLSVGTMSGTVHGGQFPVYNATVNLYAAGTTGYGNGSTLLATTITNASGKFQFTKLANGSTNSGASWSCPASDPNPDPQIYITAVGGNTQGTGVTTTNNTAAALIAAIGPCSSLNSSTPVSLNEVTTVATVFALAQYMNPGTSPGTEAIGTSGANTSSSTPLGALGLKNAIAGISNLASISTGSAVASNSYTGANANTTKVTVTATPETAKLITIANILAACINTPSSSSTQCRDLFDNAPPPPAASVTSQPSASFGAAQDTIQAAYYMAVNPTNAVAPATYASPGCGTSSATTTIGCLFGLPTPSAPFQTGLTAQPTDWTIGVSYGTTSTSTCASGGKFILAPFRSAVDAYGNVWSVGGYASSLNVSALSSIGVPLFCAPLASGASPYFNGITIDTAGNIWVSNDSTGTSGEIYEIPAPGAVPAATTMNSFTSGQLGSGSAAPLGIVADGYGNVFYAAVNSTGASVYEIPSGTTSSSTMASYQVGAATNTITTSSIPVFSVAADSVGRVYFVTSSNAGETVEATPPSAGISGYSVSGSTITFTTTNSPAFTVGQSVLISGLESPAGLLMDRKQLTVTAVSSSGFSASTTVAATSGVTDEGIAVVVPSGPASYSTIVNEFTTSLYGAAIDNNNSLYASTFYGSSSPPFDELLQATISPAGVALGNGNTGTLYNFSSSFLGGNNGAKAVALDGADNVWFSNGVPSRGTNKYTGTWSVGEAYTSDGGSVAAFTALSPSGSAPSTCNSTVGCPGGGGFQKADLGGFAMDIKIDSSGNVWVMNTGIVGGNPGGGTSITEIVGAAVPTVAPLSVAAANGTLATEPISTAPTLPQAATPVITVGGSSTSASVTISDTTPGATIYYTTTGAIPTTSSSIYNPAGSPIAVTSTTVVNAIAAESGYSTSALASATVNIPTASDVASVPGQVTYPEEFPNFANYSSLADPGVINVVTQGIYADGLHGDQACAIQALLNSTSLYVGQNVDPIPNENAAPWQDPIFYFPTGTYLLSDAGCLPLTKNFSDNTPADGMVLLGENQGDVIFQVAQGTLPAIKFTGNVTRSSNTITGVNTTGLGLRVNQQVKLYSGTALGAYLGPDTTIAAIKPSTSGSNGTITLAGNASTTISNASFVALTPIVRTQSTLTSSNGVNVQNGNEAYHNTIENMTFNLTGNPGSIGISYLANNFGAVRNVTVNGDTAGSFGVGIDMTRQEIGPALIENVLISGFNRGMDVANTGVGITVEHVTLQNQIGSAIFNTDNLITASSISIPSGQAGAVAVTNATTTTTAGATGDGYVVLANSSIGNTGFGSTGSALIANTGGAVSIVNTSFASSQTNLGSLSGVVSGTLVSNSAQPWTVGKNFMLPLLYDTPTPAYDTDTVHQWQSVSGMTGVWINPQNTEQVFTQSGAVATSTVDATASINAAIAAAHAYCNTGTSTLYFPHGVYYIDSTIKIPSYIDRIVGMDSTIRVMNVSTFSSGGPIFEVLSTILPTDSPCEYSANTLTIERISPDNYGAPSVGSVVQADAPPMGASPETVVLRDVNGHFQVLNQQWNAGEVYLENSGNPITINGPNWVMSRQYNTEGGVGFPPFITNQGAPLWILGYKTEGTALLLNSTNTTPPFATNEIIGGFFYPSTPSRPPTVPGTTCTEEPSILKSSTTATSPTFLLAPGARLEASFIEEVTPSNGKTVETSSYPFYFALDNNGTGTNCVAGAGNTTNSSYPPYPAISRTATYANTESGFIVTKLSEGP</sequence>
<accession>A0A239ECQ8</accession>
<feature type="domain" description="GH29D-like beta-sandwich" evidence="1">
    <location>
        <begin position="886"/>
        <end position="949"/>
    </location>
</feature>
<dbReference type="InterPro" id="IPR059177">
    <property type="entry name" value="GH29D-like_dom"/>
</dbReference>
<organism evidence="2 3">
    <name type="scientific">Granulicella rosea</name>
    <dbReference type="NCBI Taxonomy" id="474952"/>
    <lineage>
        <taxon>Bacteria</taxon>
        <taxon>Pseudomonadati</taxon>
        <taxon>Acidobacteriota</taxon>
        <taxon>Terriglobia</taxon>
        <taxon>Terriglobales</taxon>
        <taxon>Acidobacteriaceae</taxon>
        <taxon>Granulicella</taxon>
    </lineage>
</organism>
<dbReference type="SUPFAM" id="SSF63825">
    <property type="entry name" value="YWTD domain"/>
    <property type="match status" value="1"/>
</dbReference>
<protein>
    <submittedName>
        <fullName evidence="2">Chitobiase/beta-hexosaminidase C-terminal domain-containing protein</fullName>
    </submittedName>
</protein>
<gene>
    <name evidence="2" type="ORF">SAMN05421770_101882</name>
</gene>
<dbReference type="OrthoDB" id="117829at2"/>
<dbReference type="Gene3D" id="2.160.20.10">
    <property type="entry name" value="Single-stranded right-handed beta-helix, Pectin lyase-like"/>
    <property type="match status" value="2"/>
</dbReference>
<evidence type="ECO:0000313" key="3">
    <source>
        <dbReference type="Proteomes" id="UP000198356"/>
    </source>
</evidence>
<name>A0A239ECQ8_9BACT</name>
<dbReference type="Proteomes" id="UP000198356">
    <property type="component" value="Unassembled WGS sequence"/>
</dbReference>
<evidence type="ECO:0000313" key="2">
    <source>
        <dbReference type="EMBL" id="SNS41724.1"/>
    </source>
</evidence>
<dbReference type="InterPro" id="IPR012334">
    <property type="entry name" value="Pectin_lyas_fold"/>
</dbReference>
<dbReference type="PROSITE" id="PS51257">
    <property type="entry name" value="PROKAR_LIPOPROTEIN"/>
    <property type="match status" value="1"/>
</dbReference>